<feature type="transmembrane region" description="Helical" evidence="6">
    <location>
        <begin position="28"/>
        <end position="47"/>
    </location>
</feature>
<feature type="transmembrane region" description="Helical" evidence="6">
    <location>
        <begin position="78"/>
        <end position="97"/>
    </location>
</feature>
<evidence type="ECO:0000256" key="6">
    <source>
        <dbReference type="SAM" id="Phobius"/>
    </source>
</evidence>
<keyword evidence="5 6" id="KW-0472">Membrane</keyword>
<gene>
    <name evidence="7" type="ORF">FL583_10270</name>
</gene>
<dbReference type="InterPro" id="IPR043428">
    <property type="entry name" value="LivM-like"/>
</dbReference>
<dbReference type="GO" id="GO:0005886">
    <property type="term" value="C:plasma membrane"/>
    <property type="evidence" value="ECO:0007669"/>
    <property type="project" value="UniProtKB-SubCell"/>
</dbReference>
<feature type="transmembrane region" description="Helical" evidence="6">
    <location>
        <begin position="236"/>
        <end position="265"/>
    </location>
</feature>
<sequence length="338" mass="35159">MKTGIAFGIVALGLPFLLDDTQMSVYVLMGLAVLAVTGISLLMGYAGQVSLGQAAFYAVGAYTAAVPAVHGWPPVVGLVLAPVVAAGVAALLGALLLRLRGHYLAFATLALQLIILSVAAEIDVFGGAIGLQGIPLLGVGSFSLEAPREYAWLTWVAVCVVLVLTANIVASRPGRALRALAGSEQVAAASGIPVIRYKVTVFALSAAYAGLAGGIYAFFLGYIAPGSFTIAMSVEWVVMAVFGGLGTRWGPVVGTVAVTLVVQVLNDLSTRPGAPSYAPTVLGYAAYAVLLIGVLLFMPGGVVPASTRIGDRGPVRMIREWRMWRLWFSPKSRDTTRP</sequence>
<evidence type="ECO:0000256" key="1">
    <source>
        <dbReference type="ARBA" id="ARBA00004651"/>
    </source>
</evidence>
<feature type="transmembrane region" description="Helical" evidence="6">
    <location>
        <begin position="277"/>
        <end position="298"/>
    </location>
</feature>
<dbReference type="Proteomes" id="UP000317982">
    <property type="component" value="Unassembled WGS sequence"/>
</dbReference>
<dbReference type="EMBL" id="VIRS01000005">
    <property type="protein sequence ID" value="TQS45452.1"/>
    <property type="molecule type" value="Genomic_DNA"/>
</dbReference>
<dbReference type="OrthoDB" id="9814461at2"/>
<organism evidence="7 8">
    <name type="scientific">Cryptosporangium phraense</name>
    <dbReference type="NCBI Taxonomy" id="2593070"/>
    <lineage>
        <taxon>Bacteria</taxon>
        <taxon>Bacillati</taxon>
        <taxon>Actinomycetota</taxon>
        <taxon>Actinomycetes</taxon>
        <taxon>Cryptosporangiales</taxon>
        <taxon>Cryptosporangiaceae</taxon>
        <taxon>Cryptosporangium</taxon>
    </lineage>
</organism>
<dbReference type="GO" id="GO:0015658">
    <property type="term" value="F:branched-chain amino acid transmembrane transporter activity"/>
    <property type="evidence" value="ECO:0007669"/>
    <property type="project" value="InterPro"/>
</dbReference>
<dbReference type="PANTHER" id="PTHR30482">
    <property type="entry name" value="HIGH-AFFINITY BRANCHED-CHAIN AMINO ACID TRANSPORT SYSTEM PERMEASE"/>
    <property type="match status" value="1"/>
</dbReference>
<accession>A0A545AVT2</accession>
<dbReference type="AlphaFoldDB" id="A0A545AVT2"/>
<dbReference type="Pfam" id="PF02653">
    <property type="entry name" value="BPD_transp_2"/>
    <property type="match status" value="1"/>
</dbReference>
<comment type="caution">
    <text evidence="7">The sequence shown here is derived from an EMBL/GenBank/DDBJ whole genome shotgun (WGS) entry which is preliminary data.</text>
</comment>
<keyword evidence="2" id="KW-1003">Cell membrane</keyword>
<dbReference type="RefSeq" id="WP_142704317.1">
    <property type="nucleotide sequence ID" value="NZ_VIRS01000005.1"/>
</dbReference>
<reference evidence="7 8" key="1">
    <citation type="submission" date="2019-07" db="EMBL/GenBank/DDBJ databases">
        <title>Cryptosporangium phraense sp. nov., isolated from plant litter.</title>
        <authorList>
            <person name="Suriyachadkun C."/>
        </authorList>
    </citation>
    <scope>NUCLEOTIDE SEQUENCE [LARGE SCALE GENOMIC DNA]</scope>
    <source>
        <strain evidence="7 8">A-T 5661</strain>
    </source>
</reference>
<protein>
    <submittedName>
        <fullName evidence="7">Branched-chain amino acid ABC transporter permease</fullName>
    </submittedName>
</protein>
<feature type="transmembrane region" description="Helical" evidence="6">
    <location>
        <begin position="150"/>
        <end position="170"/>
    </location>
</feature>
<feature type="transmembrane region" description="Helical" evidence="6">
    <location>
        <begin position="104"/>
        <end position="130"/>
    </location>
</feature>
<name>A0A545AVT2_9ACTN</name>
<dbReference type="InParanoid" id="A0A545AVT2"/>
<keyword evidence="4 6" id="KW-1133">Transmembrane helix</keyword>
<proteinExistence type="predicted"/>
<dbReference type="InterPro" id="IPR001851">
    <property type="entry name" value="ABC_transp_permease"/>
</dbReference>
<evidence type="ECO:0000256" key="3">
    <source>
        <dbReference type="ARBA" id="ARBA00022692"/>
    </source>
</evidence>
<evidence type="ECO:0000256" key="2">
    <source>
        <dbReference type="ARBA" id="ARBA00022475"/>
    </source>
</evidence>
<comment type="subcellular location">
    <subcellularLocation>
        <location evidence="1">Cell membrane</location>
        <topology evidence="1">Multi-pass membrane protein</topology>
    </subcellularLocation>
</comment>
<dbReference type="CDD" id="cd06581">
    <property type="entry name" value="TM_PBP1_LivM_like"/>
    <property type="match status" value="1"/>
</dbReference>
<evidence type="ECO:0000256" key="4">
    <source>
        <dbReference type="ARBA" id="ARBA00022989"/>
    </source>
</evidence>
<evidence type="ECO:0000256" key="5">
    <source>
        <dbReference type="ARBA" id="ARBA00023136"/>
    </source>
</evidence>
<evidence type="ECO:0000313" key="8">
    <source>
        <dbReference type="Proteomes" id="UP000317982"/>
    </source>
</evidence>
<keyword evidence="3 6" id="KW-0812">Transmembrane</keyword>
<feature type="transmembrane region" description="Helical" evidence="6">
    <location>
        <begin position="201"/>
        <end position="224"/>
    </location>
</feature>
<keyword evidence="8" id="KW-1185">Reference proteome</keyword>
<evidence type="ECO:0000313" key="7">
    <source>
        <dbReference type="EMBL" id="TQS45452.1"/>
    </source>
</evidence>
<dbReference type="PANTHER" id="PTHR30482:SF18">
    <property type="entry name" value="BRANCHED AMINO ACID TRANSPORT SYSTEM PERMEASE"/>
    <property type="match status" value="1"/>
</dbReference>